<comment type="subcellular location">
    <subcellularLocation>
        <location evidence="6">Cytoplasm</location>
    </subcellularLocation>
</comment>
<evidence type="ECO:0000256" key="5">
    <source>
        <dbReference type="ARBA" id="ARBA00023204"/>
    </source>
</evidence>
<dbReference type="GO" id="GO:0048476">
    <property type="term" value="C:Holliday junction resolvase complex"/>
    <property type="evidence" value="ECO:0007669"/>
    <property type="project" value="UniProtKB-UniRule"/>
</dbReference>
<comment type="caution">
    <text evidence="6">Lacks conserved residue(s) required for the propagation of feature annotation.</text>
</comment>
<sequence>MIAQLTGTVIAVSGTWVVLDLSGLGVRALCTPATVASVRVGEPTTLHTSLVVREDSLTLYGFTSPDERDAFELVQSASGIGPKIAQAVVSVLPPEELRVAISQGNVAALTRVPGIGPKGAQKMIIELKDRVNALGAVPNLSAGAASLPAEDWREQVASGLESLGWGGKDAHAAVERVAHLREEDPAVGIGDLMRAALKSLAR</sequence>
<dbReference type="RefSeq" id="WP_131167813.1">
    <property type="nucleotide sequence ID" value="NZ_SDMQ01000005.1"/>
</dbReference>
<dbReference type="InterPro" id="IPR000085">
    <property type="entry name" value="RuvA"/>
</dbReference>
<dbReference type="SUPFAM" id="SSF50249">
    <property type="entry name" value="Nucleic acid-binding proteins"/>
    <property type="match status" value="1"/>
</dbReference>
<evidence type="ECO:0000256" key="4">
    <source>
        <dbReference type="ARBA" id="ARBA00023172"/>
    </source>
</evidence>
<dbReference type="Pfam" id="PF14520">
    <property type="entry name" value="HHH_5"/>
    <property type="match status" value="1"/>
</dbReference>
<dbReference type="InterPro" id="IPR003583">
    <property type="entry name" value="Hlx-hairpin-Hlx_DNA-bd_motif"/>
</dbReference>
<keyword evidence="5 6" id="KW-0234">DNA repair</keyword>
<dbReference type="OrthoDB" id="5293449at2"/>
<proteinExistence type="inferred from homology"/>
<dbReference type="Pfam" id="PF01330">
    <property type="entry name" value="RuvA_N"/>
    <property type="match status" value="1"/>
</dbReference>
<dbReference type="GO" id="GO:0006281">
    <property type="term" value="P:DNA repair"/>
    <property type="evidence" value="ECO:0007669"/>
    <property type="project" value="UniProtKB-UniRule"/>
</dbReference>
<keyword evidence="9" id="KW-1185">Reference proteome</keyword>
<dbReference type="Proteomes" id="UP000292373">
    <property type="component" value="Unassembled WGS sequence"/>
</dbReference>
<dbReference type="GO" id="GO:0006310">
    <property type="term" value="P:DNA recombination"/>
    <property type="evidence" value="ECO:0007669"/>
    <property type="project" value="UniProtKB-UniRule"/>
</dbReference>
<evidence type="ECO:0000256" key="2">
    <source>
        <dbReference type="ARBA" id="ARBA00022763"/>
    </source>
</evidence>
<evidence type="ECO:0000313" key="8">
    <source>
        <dbReference type="EMBL" id="TBT85472.1"/>
    </source>
</evidence>
<accession>A0A4Q9KGC0</accession>
<keyword evidence="1 6" id="KW-0963">Cytoplasm</keyword>
<dbReference type="GO" id="GO:0000400">
    <property type="term" value="F:four-way junction DNA binding"/>
    <property type="evidence" value="ECO:0007669"/>
    <property type="project" value="UniProtKB-UniRule"/>
</dbReference>
<comment type="subunit">
    <text evidence="6">Homotetramer. Forms an RuvA(8)-RuvB(12)-Holliday junction (HJ) complex. HJ DNA is sandwiched between 2 RuvA tetramers; dsDNA enters through RuvA and exits via RuvB. An RuvB hexamer assembles on each DNA strand where it exits the tetramer. Each RuvB hexamer is contacted by two RuvA subunits (via domain III) on 2 adjacent RuvB subunits; this complex drives branch migration. In the full resolvosome a probable DNA-RuvA(4)-RuvB(12)-RuvC(2) complex forms which resolves the HJ.</text>
</comment>
<dbReference type="InterPro" id="IPR011114">
    <property type="entry name" value="RuvA_C"/>
</dbReference>
<evidence type="ECO:0000313" key="9">
    <source>
        <dbReference type="Proteomes" id="UP000292373"/>
    </source>
</evidence>
<dbReference type="Gene3D" id="1.10.8.10">
    <property type="entry name" value="DNA helicase RuvA subunit, C-terminal domain"/>
    <property type="match status" value="1"/>
</dbReference>
<dbReference type="InterPro" id="IPR010994">
    <property type="entry name" value="RuvA_2-like"/>
</dbReference>
<evidence type="ECO:0000259" key="7">
    <source>
        <dbReference type="SMART" id="SM00278"/>
    </source>
</evidence>
<dbReference type="EMBL" id="SDMQ01000005">
    <property type="protein sequence ID" value="TBT85472.1"/>
    <property type="molecule type" value="Genomic_DNA"/>
</dbReference>
<dbReference type="SUPFAM" id="SSF47781">
    <property type="entry name" value="RuvA domain 2-like"/>
    <property type="match status" value="1"/>
</dbReference>
<evidence type="ECO:0000256" key="1">
    <source>
        <dbReference type="ARBA" id="ARBA00022490"/>
    </source>
</evidence>
<name>A0A4Q9KGC0_9ACTN</name>
<dbReference type="Gene3D" id="1.10.150.20">
    <property type="entry name" value="5' to 3' exonuclease, C-terminal subdomain"/>
    <property type="match status" value="1"/>
</dbReference>
<feature type="domain" description="Helix-hairpin-helix DNA-binding motif class 1" evidence="7">
    <location>
        <begin position="107"/>
        <end position="126"/>
    </location>
</feature>
<gene>
    <name evidence="6 8" type="primary">ruvA</name>
    <name evidence="8" type="ORF">ET989_06945</name>
</gene>
<comment type="similarity">
    <text evidence="6">Belongs to the RuvA family.</text>
</comment>
<comment type="domain">
    <text evidence="6">Has three domains with a flexible linker between the domains II and III and assumes an 'L' shape. Domain III is highly mobile and contacts RuvB.</text>
</comment>
<keyword evidence="3 6" id="KW-0238">DNA-binding</keyword>
<dbReference type="InterPro" id="IPR013849">
    <property type="entry name" value="DNA_helicase_Holl-junc_RuvA_I"/>
</dbReference>
<evidence type="ECO:0000256" key="3">
    <source>
        <dbReference type="ARBA" id="ARBA00023125"/>
    </source>
</evidence>
<dbReference type="Gene3D" id="2.40.50.140">
    <property type="entry name" value="Nucleic acid-binding proteins"/>
    <property type="match status" value="1"/>
</dbReference>
<comment type="function">
    <text evidence="6">The RuvA-RuvB-RuvC complex processes Holliday junction (HJ) DNA during genetic recombination and DNA repair, while the RuvA-RuvB complex plays an important role in the rescue of blocked DNA replication forks via replication fork reversal (RFR). RuvA specifically binds to HJ cruciform DNA, conferring on it an open structure. The RuvB hexamer acts as an ATP-dependent pump, pulling dsDNA into and through the RuvAB complex. HJ branch migration allows RuvC to scan DNA until it finds its consensus sequence, where it cleaves and resolves the cruciform DNA.</text>
</comment>
<feature type="region of interest" description="Domain III" evidence="6">
    <location>
        <begin position="145"/>
        <end position="202"/>
    </location>
</feature>
<organism evidence="8 9">
    <name type="scientific">Propioniciclava sinopodophylli</name>
    <dbReference type="NCBI Taxonomy" id="1837344"/>
    <lineage>
        <taxon>Bacteria</taxon>
        <taxon>Bacillati</taxon>
        <taxon>Actinomycetota</taxon>
        <taxon>Actinomycetes</taxon>
        <taxon>Propionibacteriales</taxon>
        <taxon>Propionibacteriaceae</taxon>
        <taxon>Propioniciclava</taxon>
    </lineage>
</organism>
<dbReference type="NCBIfam" id="TIGR00084">
    <property type="entry name" value="ruvA"/>
    <property type="match status" value="1"/>
</dbReference>
<dbReference type="GO" id="GO:0009378">
    <property type="term" value="F:four-way junction helicase activity"/>
    <property type="evidence" value="ECO:0007669"/>
    <property type="project" value="InterPro"/>
</dbReference>
<keyword evidence="2 6" id="KW-0227">DNA damage</keyword>
<feature type="domain" description="Helix-hairpin-helix DNA-binding motif class 1" evidence="7">
    <location>
        <begin position="72"/>
        <end position="91"/>
    </location>
</feature>
<dbReference type="SUPFAM" id="SSF46929">
    <property type="entry name" value="DNA helicase RuvA subunit, C-terminal domain"/>
    <property type="match status" value="1"/>
</dbReference>
<dbReference type="HAMAP" id="MF_00031">
    <property type="entry name" value="DNA_HJ_migration_RuvA"/>
    <property type="match status" value="1"/>
</dbReference>
<dbReference type="InterPro" id="IPR012340">
    <property type="entry name" value="NA-bd_OB-fold"/>
</dbReference>
<reference evidence="8 9" key="1">
    <citation type="submission" date="2019-01" db="EMBL/GenBank/DDBJ databases">
        <title>Lactibacter flavus gen. nov., sp. nov., a novel bacterium of the family Propionibacteriaceae isolated from raw milk and dairy products.</title>
        <authorList>
            <person name="Huptas C."/>
            <person name="Wenning M."/>
            <person name="Breitenwieser F."/>
            <person name="Doll E."/>
            <person name="Von Neubeck M."/>
            <person name="Busse H.-J."/>
            <person name="Scherer S."/>
        </authorList>
    </citation>
    <scope>NUCLEOTIDE SEQUENCE [LARGE SCALE GENOMIC DNA]</scope>
    <source>
        <strain evidence="8 9">KCTC 33808</strain>
    </source>
</reference>
<dbReference type="Pfam" id="PF07499">
    <property type="entry name" value="RuvA_C"/>
    <property type="match status" value="1"/>
</dbReference>
<dbReference type="GO" id="GO:0005524">
    <property type="term" value="F:ATP binding"/>
    <property type="evidence" value="ECO:0007669"/>
    <property type="project" value="InterPro"/>
</dbReference>
<dbReference type="SMART" id="SM00278">
    <property type="entry name" value="HhH1"/>
    <property type="match status" value="2"/>
</dbReference>
<evidence type="ECO:0000256" key="6">
    <source>
        <dbReference type="HAMAP-Rule" id="MF_00031"/>
    </source>
</evidence>
<keyword evidence="4 6" id="KW-0233">DNA recombination</keyword>
<dbReference type="AlphaFoldDB" id="A0A4Q9KGC0"/>
<protein>
    <recommendedName>
        <fullName evidence="6">Holliday junction branch migration complex subunit RuvA</fullName>
    </recommendedName>
</protein>
<dbReference type="InterPro" id="IPR036267">
    <property type="entry name" value="RuvA_C_sf"/>
</dbReference>
<dbReference type="GO" id="GO:0005737">
    <property type="term" value="C:cytoplasm"/>
    <property type="evidence" value="ECO:0007669"/>
    <property type="project" value="UniProtKB-SubCell"/>
</dbReference>
<dbReference type="GO" id="GO:0009379">
    <property type="term" value="C:Holliday junction helicase complex"/>
    <property type="evidence" value="ECO:0007669"/>
    <property type="project" value="InterPro"/>
</dbReference>
<comment type="caution">
    <text evidence="8">The sequence shown here is derived from an EMBL/GenBank/DDBJ whole genome shotgun (WGS) entry which is preliminary data.</text>
</comment>